<dbReference type="PROSITE" id="PS00508">
    <property type="entry name" value="NI_HGENASE_L_2"/>
    <property type="match status" value="1"/>
</dbReference>
<comment type="cofactor">
    <cofactor evidence="8">
        <name>Fe cation</name>
        <dbReference type="ChEBI" id="CHEBI:24875"/>
    </cofactor>
</comment>
<dbReference type="GO" id="GO:0016151">
    <property type="term" value="F:nickel cation binding"/>
    <property type="evidence" value="ECO:0007669"/>
    <property type="project" value="InterPro"/>
</dbReference>
<comment type="similarity">
    <text evidence="3 9">Belongs to the [NiFe]/[NiFeSe] hydrogenase large subunit family.</text>
</comment>
<keyword evidence="8" id="KW-0460">Magnesium</keyword>
<organism evidence="10 11">
    <name type="scientific">Sporolactobacillus putidus</name>
    <dbReference type="NCBI Taxonomy" id="492735"/>
    <lineage>
        <taxon>Bacteria</taxon>
        <taxon>Bacillati</taxon>
        <taxon>Bacillota</taxon>
        <taxon>Bacilli</taxon>
        <taxon>Bacillales</taxon>
        <taxon>Sporolactobacillaceae</taxon>
        <taxon>Sporolactobacillus</taxon>
    </lineage>
</organism>
<keyword evidence="6 8" id="KW-0479">Metal-binding</keyword>
<keyword evidence="11" id="KW-1185">Reference proteome</keyword>
<name>A0A917S364_9BACL</name>
<evidence type="ECO:0000256" key="7">
    <source>
        <dbReference type="ARBA" id="ARBA00023002"/>
    </source>
</evidence>
<dbReference type="GO" id="GO:0008901">
    <property type="term" value="F:ferredoxin hydrogenase activity"/>
    <property type="evidence" value="ECO:0007669"/>
    <property type="project" value="InterPro"/>
</dbReference>
<dbReference type="SUPFAM" id="SSF56762">
    <property type="entry name" value="HydB/Nqo4-like"/>
    <property type="match status" value="1"/>
</dbReference>
<gene>
    <name evidence="10" type="ORF">GCM10007968_17710</name>
</gene>
<evidence type="ECO:0000256" key="6">
    <source>
        <dbReference type="ARBA" id="ARBA00022723"/>
    </source>
</evidence>
<dbReference type="FunFam" id="1.10.645.10:FF:000002">
    <property type="entry name" value="Hydrogenase 2 large subunit"/>
    <property type="match status" value="1"/>
</dbReference>
<feature type="binding site" evidence="8">
    <location>
        <position position="64"/>
    </location>
    <ligand>
        <name>Ni(2+)</name>
        <dbReference type="ChEBI" id="CHEBI:49786"/>
    </ligand>
</feature>
<reference evidence="10" key="2">
    <citation type="submission" date="2020-09" db="EMBL/GenBank/DDBJ databases">
        <authorList>
            <person name="Sun Q."/>
            <person name="Ohkuma M."/>
        </authorList>
    </citation>
    <scope>NUCLEOTIDE SEQUENCE</scope>
    <source>
        <strain evidence="10">JCM 15325</strain>
    </source>
</reference>
<reference evidence="10" key="1">
    <citation type="journal article" date="2014" name="Int. J. Syst. Evol. Microbiol.">
        <title>Complete genome sequence of Corynebacterium casei LMG S-19264T (=DSM 44701T), isolated from a smear-ripened cheese.</title>
        <authorList>
            <consortium name="US DOE Joint Genome Institute (JGI-PGF)"/>
            <person name="Walter F."/>
            <person name="Albersmeier A."/>
            <person name="Kalinowski J."/>
            <person name="Ruckert C."/>
        </authorList>
    </citation>
    <scope>NUCLEOTIDE SEQUENCE</scope>
    <source>
        <strain evidence="10">JCM 15325</strain>
    </source>
</reference>
<dbReference type="PROSITE" id="PS00507">
    <property type="entry name" value="NI_HGENASE_L_1"/>
    <property type="match status" value="1"/>
</dbReference>
<dbReference type="InterPro" id="IPR050867">
    <property type="entry name" value="NiFe/NiFeSe_hydrgnase_LSU"/>
</dbReference>
<comment type="subunit">
    <text evidence="4">Heterodimer of a large and a small subunit.</text>
</comment>
<evidence type="ECO:0000256" key="2">
    <source>
        <dbReference type="ARBA" id="ARBA00004196"/>
    </source>
</evidence>
<evidence type="ECO:0000313" key="10">
    <source>
        <dbReference type="EMBL" id="GGL54160.1"/>
    </source>
</evidence>
<feature type="binding site" evidence="8">
    <location>
        <position position="67"/>
    </location>
    <ligand>
        <name>Fe cation</name>
        <dbReference type="ChEBI" id="CHEBI:24875"/>
    </ligand>
</feature>
<dbReference type="InterPro" id="IPR018194">
    <property type="entry name" value="Ni-dep_hyd_lsu_Ni_BS"/>
</dbReference>
<feature type="binding site" evidence="8">
    <location>
        <position position="45"/>
    </location>
    <ligand>
        <name>Mg(2+)</name>
        <dbReference type="ChEBI" id="CHEBI:18420"/>
    </ligand>
</feature>
<dbReference type="GO" id="GO:0030313">
    <property type="term" value="C:cell envelope"/>
    <property type="evidence" value="ECO:0007669"/>
    <property type="project" value="UniProtKB-SubCell"/>
</dbReference>
<dbReference type="Proteomes" id="UP000654670">
    <property type="component" value="Unassembled WGS sequence"/>
</dbReference>
<feature type="binding site" evidence="8">
    <location>
        <position position="559"/>
    </location>
    <ligand>
        <name>Fe cation</name>
        <dbReference type="ChEBI" id="CHEBI:24875"/>
    </ligand>
</feature>
<evidence type="ECO:0000256" key="8">
    <source>
        <dbReference type="PIRSR" id="PIRSR601501-1"/>
    </source>
</evidence>
<accession>A0A917S364</accession>
<feature type="binding site" evidence="8">
    <location>
        <position position="67"/>
    </location>
    <ligand>
        <name>Ni(2+)</name>
        <dbReference type="ChEBI" id="CHEBI:49786"/>
    </ligand>
</feature>
<evidence type="ECO:0000256" key="3">
    <source>
        <dbReference type="ARBA" id="ARBA00009292"/>
    </source>
</evidence>
<protein>
    <submittedName>
        <fullName evidence="10">Hydrogenase 2 large subunit</fullName>
    </submittedName>
</protein>
<comment type="cofactor">
    <cofactor evidence="1 8">
        <name>Ni(2+)</name>
        <dbReference type="ChEBI" id="CHEBI:49786"/>
    </cofactor>
</comment>
<evidence type="ECO:0000256" key="4">
    <source>
        <dbReference type="ARBA" id="ARBA00011771"/>
    </source>
</evidence>
<comment type="subcellular location">
    <subcellularLocation>
        <location evidence="2">Cell envelope</location>
    </subcellularLocation>
</comment>
<dbReference type="InterPro" id="IPR001501">
    <property type="entry name" value="Ni-dep_hyd_lsu"/>
</dbReference>
<dbReference type="EMBL" id="BMOK01000006">
    <property type="protein sequence ID" value="GGL54160.1"/>
    <property type="molecule type" value="Genomic_DNA"/>
</dbReference>
<keyword evidence="8" id="KW-0408">Iron</keyword>
<feature type="binding site" evidence="8">
    <location>
        <position position="556"/>
    </location>
    <ligand>
        <name>Ni(2+)</name>
        <dbReference type="ChEBI" id="CHEBI:49786"/>
    </ligand>
</feature>
<keyword evidence="5 8" id="KW-0533">Nickel</keyword>
<dbReference type="Gene3D" id="1.10.645.10">
    <property type="entry name" value="Cytochrome-c3 Hydrogenase, chain B"/>
    <property type="match status" value="1"/>
</dbReference>
<sequence length="577" mass="63987">MIRMSKRVVVDPVTRIEGHLRIEADVQNGKITDAFSSGTAIRGIELVVKDRDPRDVWAYAQRICGVCTTTHALASIRSVEDALGIHVPPNANLIRNMMNETVILHDHVVHFYHLHAFDWVDALSILKADPNETSRIAQSISPWPNSSPGYFKSVQQKIQKVADSGQLGIFANGYWGHSAYKLPPEVNLLAVAHYLEALDWQKEIVKIHTIFGGKNPHPHYLVGGMATPLDINMDNGIHSEKLDLIDQLISQANDFINQVYLPDLLAIGSYYTDWGSSEIGGGLNNYLVYGDFSTKDIRDTKLYRAPRGIILGGNMNEILDVDPRDPNQVSEQIDHSWYTYGGSGTGGRHPWKGETAMNYTGPQPPYQNLNTNEKYSWIKSPRWKDHPMETGPLARIMVGYAADKGDYRAIVNDTLKKLGLPLAAMHSALGRTVARGLDAQMIVGWLRDDFNTLIGNLKNGDLTTFDNSKWEPSTWPAHAFGVGTVEAPRGALGHWIEIENGKTKNYQAVVPTTWNASPRDNNGGIGAYESSLKNVPVADMNQPLEILRVVHSFDPCLACAVHLTDLENSQLTSVQVE</sequence>
<proteinExistence type="inferred from homology"/>
<dbReference type="InterPro" id="IPR029014">
    <property type="entry name" value="NiFe-Hase_large"/>
</dbReference>
<dbReference type="PANTHER" id="PTHR42958:SF2">
    <property type="entry name" value="UPTAKE HYDROGENASE LARGE SUBUNIT"/>
    <property type="match status" value="1"/>
</dbReference>
<keyword evidence="7 9" id="KW-0560">Oxidoreductase</keyword>
<dbReference type="Pfam" id="PF00374">
    <property type="entry name" value="NiFeSe_Hases"/>
    <property type="match status" value="1"/>
</dbReference>
<comment type="caution">
    <text evidence="10">The sequence shown here is derived from an EMBL/GenBank/DDBJ whole genome shotgun (WGS) entry which is preliminary data.</text>
</comment>
<dbReference type="AlphaFoldDB" id="A0A917S364"/>
<evidence type="ECO:0000256" key="1">
    <source>
        <dbReference type="ARBA" id="ARBA00001967"/>
    </source>
</evidence>
<feature type="binding site" evidence="8">
    <location>
        <position position="562"/>
    </location>
    <ligand>
        <name>Mg(2+)</name>
        <dbReference type="ChEBI" id="CHEBI:18420"/>
    </ligand>
</feature>
<evidence type="ECO:0000256" key="9">
    <source>
        <dbReference type="RuleBase" id="RU003896"/>
    </source>
</evidence>
<evidence type="ECO:0000313" key="11">
    <source>
        <dbReference type="Proteomes" id="UP000654670"/>
    </source>
</evidence>
<evidence type="ECO:0000256" key="5">
    <source>
        <dbReference type="ARBA" id="ARBA00022596"/>
    </source>
</evidence>
<dbReference type="PANTHER" id="PTHR42958">
    <property type="entry name" value="HYDROGENASE-2 LARGE CHAIN"/>
    <property type="match status" value="1"/>
</dbReference>